<comment type="caution">
    <text evidence="2">The sequence shown here is derived from an EMBL/GenBank/DDBJ whole genome shotgun (WGS) entry which is preliminary data.</text>
</comment>
<evidence type="ECO:0000313" key="3">
    <source>
        <dbReference type="Proteomes" id="UP001187343"/>
    </source>
</evidence>
<accession>A0AA88THJ0</accession>
<dbReference type="AlphaFoldDB" id="A0AA88THJ0"/>
<reference evidence="2" key="1">
    <citation type="submission" date="2023-08" db="EMBL/GenBank/DDBJ databases">
        <title>Chromosome-level Genome Assembly of mud carp (Cirrhinus molitorella).</title>
        <authorList>
            <person name="Liu H."/>
        </authorList>
    </citation>
    <scope>NUCLEOTIDE SEQUENCE</scope>
    <source>
        <strain evidence="2">Prfri</strain>
        <tissue evidence="2">Muscle</tissue>
    </source>
</reference>
<name>A0AA88THJ0_9TELE</name>
<gene>
    <name evidence="2" type="ORF">Q8A67_025117</name>
</gene>
<keyword evidence="3" id="KW-1185">Reference proteome</keyword>
<organism evidence="2 3">
    <name type="scientific">Cirrhinus molitorella</name>
    <name type="common">mud carp</name>
    <dbReference type="NCBI Taxonomy" id="172907"/>
    <lineage>
        <taxon>Eukaryota</taxon>
        <taxon>Metazoa</taxon>
        <taxon>Chordata</taxon>
        <taxon>Craniata</taxon>
        <taxon>Vertebrata</taxon>
        <taxon>Euteleostomi</taxon>
        <taxon>Actinopterygii</taxon>
        <taxon>Neopterygii</taxon>
        <taxon>Teleostei</taxon>
        <taxon>Ostariophysi</taxon>
        <taxon>Cypriniformes</taxon>
        <taxon>Cyprinidae</taxon>
        <taxon>Labeoninae</taxon>
        <taxon>Labeonini</taxon>
        <taxon>Cirrhinus</taxon>
    </lineage>
</organism>
<evidence type="ECO:0000313" key="2">
    <source>
        <dbReference type="EMBL" id="KAK2867000.1"/>
    </source>
</evidence>
<feature type="compositionally biased region" description="Basic and acidic residues" evidence="1">
    <location>
        <begin position="102"/>
        <end position="114"/>
    </location>
</feature>
<dbReference type="EMBL" id="JAUYZG010000025">
    <property type="protein sequence ID" value="KAK2867000.1"/>
    <property type="molecule type" value="Genomic_DNA"/>
</dbReference>
<sequence length="225" mass="23884">MKTTHSGAKEETGGASVDQIEGEDRRNLAQEEPGGTQAAAMKATHSGAKEETGGASVDQIEGEDRRNLAQEEPGGTQAAAMKATHSGDKEETGGASVDQTEGEDRRNLAQEEPRGTQAAAMKATHGGANEGNGSLKHTTLICDEATDGSCFVPKPVPVFDHKPYFTYAAVYCWNAHEAKIMASKLCTSVTSATEINGIADVLQVREENRVSHYVQRRCGPELLPS</sequence>
<proteinExistence type="predicted"/>
<dbReference type="Proteomes" id="UP001187343">
    <property type="component" value="Unassembled WGS sequence"/>
</dbReference>
<protein>
    <submittedName>
        <fullName evidence="2">Uncharacterized protein</fullName>
    </submittedName>
</protein>
<feature type="region of interest" description="Disordered" evidence="1">
    <location>
        <begin position="1"/>
        <end position="132"/>
    </location>
</feature>
<evidence type="ECO:0000256" key="1">
    <source>
        <dbReference type="SAM" id="MobiDB-lite"/>
    </source>
</evidence>